<evidence type="ECO:0000313" key="1">
    <source>
        <dbReference type="EMBL" id="QBR00819.1"/>
    </source>
</evidence>
<keyword evidence="2" id="KW-1185">Reference proteome</keyword>
<dbReference type="KEGG" id="ppai:E1956_24210"/>
<dbReference type="OrthoDB" id="9781972at2"/>
<reference evidence="1 2" key="1">
    <citation type="submission" date="2019-03" db="EMBL/GenBank/DDBJ databases">
        <title>Paraburkholderia sp. 7MH5, isolated from subtropical forest soil.</title>
        <authorList>
            <person name="Gao Z.-H."/>
            <person name="Qiu L.-H."/>
        </authorList>
    </citation>
    <scope>NUCLEOTIDE SEQUENCE [LARGE SCALE GENOMIC DNA]</scope>
    <source>
        <strain evidence="1 2">7MH5</strain>
    </source>
</reference>
<gene>
    <name evidence="1" type="ORF">E1956_24210</name>
</gene>
<accession>A0A4P7CX67</accession>
<dbReference type="RefSeq" id="WP_134754837.1">
    <property type="nucleotide sequence ID" value="NZ_CP038149.1"/>
</dbReference>
<protein>
    <submittedName>
        <fullName evidence="1">Prolyl 4-hydroxylase</fullName>
    </submittedName>
</protein>
<name>A0A4P7CX67_9BURK</name>
<dbReference type="Pfam" id="PF09859">
    <property type="entry name" value="Oxygenase-NA"/>
    <property type="match status" value="1"/>
</dbReference>
<sequence>MQRALDSTDIVAQLDAEGYAVLPRAFAPDQARELAAQVDTLKSLHRVSLNSIDLGLGNMLRFASKLPAPWATWRDALYRGLAPVANHWNEALGVKYRYPAELEAFLLLNREAGQTQPLSHLNRLGAGDYLALHQSNEGDHVFPLQVVALLSEPGKDFHGGEFVLTEQRPRMQSRPMVLPLGLGDMAIISTAKKPFKGGKGFYRVNLKHAISRVHRGERIGVELSFHDAP</sequence>
<dbReference type="Proteomes" id="UP000295727">
    <property type="component" value="Chromosome 2"/>
</dbReference>
<dbReference type="InterPro" id="IPR018655">
    <property type="entry name" value="DUF2086"/>
</dbReference>
<dbReference type="EMBL" id="CP038149">
    <property type="protein sequence ID" value="QBR00819.1"/>
    <property type="molecule type" value="Genomic_DNA"/>
</dbReference>
<dbReference type="AlphaFoldDB" id="A0A4P7CX67"/>
<organism evidence="1 2">
    <name type="scientific">Paraburkholderia pallida</name>
    <dbReference type="NCBI Taxonomy" id="2547399"/>
    <lineage>
        <taxon>Bacteria</taxon>
        <taxon>Pseudomonadati</taxon>
        <taxon>Pseudomonadota</taxon>
        <taxon>Betaproteobacteria</taxon>
        <taxon>Burkholderiales</taxon>
        <taxon>Burkholderiaceae</taxon>
        <taxon>Paraburkholderia</taxon>
    </lineage>
</organism>
<proteinExistence type="predicted"/>
<evidence type="ECO:0000313" key="2">
    <source>
        <dbReference type="Proteomes" id="UP000295727"/>
    </source>
</evidence>